<evidence type="ECO:0000313" key="4">
    <source>
        <dbReference type="Proteomes" id="UP000008672"/>
    </source>
</evidence>
<evidence type="ECO:0000256" key="2">
    <source>
        <dbReference type="SAM" id="MobiDB-lite"/>
    </source>
</evidence>
<feature type="region of interest" description="Disordered" evidence="2">
    <location>
        <begin position="83"/>
        <end position="112"/>
    </location>
</feature>
<dbReference type="FunCoup" id="H3B1J3">
    <property type="interactions" value="35"/>
</dbReference>
<reference evidence="3" key="2">
    <citation type="submission" date="2025-08" db="UniProtKB">
        <authorList>
            <consortium name="Ensembl"/>
        </authorList>
    </citation>
    <scope>IDENTIFICATION</scope>
</reference>
<proteinExistence type="predicted"/>
<dbReference type="eggNOG" id="ENOG502RZDD">
    <property type="taxonomic scope" value="Eukaryota"/>
</dbReference>
<reference evidence="3" key="3">
    <citation type="submission" date="2025-09" db="UniProtKB">
        <authorList>
            <consortium name="Ensembl"/>
        </authorList>
    </citation>
    <scope>IDENTIFICATION</scope>
</reference>
<dbReference type="PANTHER" id="PTHR21510">
    <property type="entry name" value="AKNA DOMAIN-CONTAINING PROTEIN"/>
    <property type="match status" value="1"/>
</dbReference>
<dbReference type="Proteomes" id="UP000008672">
    <property type="component" value="Unassembled WGS sequence"/>
</dbReference>
<dbReference type="GeneTree" id="ENSGT00940000154254"/>
<feature type="coiled-coil region" evidence="1">
    <location>
        <begin position="406"/>
        <end position="440"/>
    </location>
</feature>
<evidence type="ECO:0008006" key="5">
    <source>
        <dbReference type="Google" id="ProtNLM"/>
    </source>
</evidence>
<dbReference type="Ensembl" id="ENSLACT00000015874.1">
    <property type="protein sequence ID" value="ENSLACP00000015764.1"/>
    <property type="gene ID" value="ENSLACG00000013885.1"/>
</dbReference>
<keyword evidence="4" id="KW-1185">Reference proteome</keyword>
<dbReference type="InterPro" id="IPR052655">
    <property type="entry name" value="AKNA_Centrosome-Trans_reg"/>
</dbReference>
<sequence>VNRDNTPGETTDDELDDLPYDGDLENKVSEKVFNLDKCKIPINSHENLSDNFFGFIENELPSFETNKSPETAIPLDTQKVYKEENTSQPAMPERRKKETTFKVPAGEANNTEGSKSNIADVLLRHLSVEDLVFNSSRYIDSETMPETSFTESTEETVMTKTSVSRDSNNLLNTISDGNYSENFPVMKKTVDCKTDSEKQGAIEQGETILTSQEEESSDLADQNLIEVTSMSKFQLGRMGASNEIKYGQGQVHYPLPDFSKVAPKIKVPRTNDTATTVKSAPRIKKAKSSPNLFALSTTLRKTAVEVVQEIERRQQESRQKSELVQHLQVASLFIYKIFATFYQNQMSLIKNTQSLTVSESFGNASSLRESVGEKVSRDTFPQTSHTSSNIRSFWEQLTFEGRGNVFNFYSKVLKNLKESLDKLERNYIASKEEHRKLQLQNYNGKSVTIGEFDPDREVEGKIFRLGMQLEDIKEKIDENVRNQPSLQPLAMTVSLSANEPILSFHNQLAEV</sequence>
<dbReference type="InParanoid" id="H3B1J3"/>
<evidence type="ECO:0000256" key="1">
    <source>
        <dbReference type="SAM" id="Coils"/>
    </source>
</evidence>
<dbReference type="OMA" id="TESDHEN"/>
<evidence type="ECO:0000313" key="3">
    <source>
        <dbReference type="Ensembl" id="ENSLACP00000015764.1"/>
    </source>
</evidence>
<dbReference type="EMBL" id="AFYH01087483">
    <property type="status" value="NOT_ANNOTATED_CDS"/>
    <property type="molecule type" value="Genomic_DNA"/>
</dbReference>
<dbReference type="STRING" id="7897.ENSLACP00000015764"/>
<accession>H3B1J3</accession>
<dbReference type="AlphaFoldDB" id="H3B1J3"/>
<feature type="compositionally biased region" description="Acidic residues" evidence="2">
    <location>
        <begin position="10"/>
        <end position="23"/>
    </location>
</feature>
<feature type="region of interest" description="Disordered" evidence="2">
    <location>
        <begin position="1"/>
        <end position="23"/>
    </location>
</feature>
<dbReference type="PANTHER" id="PTHR21510:SF16">
    <property type="entry name" value="PROTEIN AKNAD1"/>
    <property type="match status" value="1"/>
</dbReference>
<reference evidence="4" key="1">
    <citation type="submission" date="2011-08" db="EMBL/GenBank/DDBJ databases">
        <title>The draft genome of Latimeria chalumnae.</title>
        <authorList>
            <person name="Di Palma F."/>
            <person name="Alfoldi J."/>
            <person name="Johnson J."/>
            <person name="Berlin A."/>
            <person name="Gnerre S."/>
            <person name="Jaffe D."/>
            <person name="MacCallum I."/>
            <person name="Young S."/>
            <person name="Walker B.J."/>
            <person name="Lander E."/>
            <person name="Lindblad-Toh K."/>
        </authorList>
    </citation>
    <scope>NUCLEOTIDE SEQUENCE [LARGE SCALE GENOMIC DNA]</scope>
    <source>
        <strain evidence="4">Wild caught</strain>
    </source>
</reference>
<name>H3B1J3_LATCH</name>
<dbReference type="EMBL" id="AFYH01087482">
    <property type="status" value="NOT_ANNOTATED_CDS"/>
    <property type="molecule type" value="Genomic_DNA"/>
</dbReference>
<dbReference type="HOGENOM" id="CLU_042747_0_0_1"/>
<keyword evidence="1" id="KW-0175">Coiled coil</keyword>
<organism evidence="3 4">
    <name type="scientific">Latimeria chalumnae</name>
    <name type="common">Coelacanth</name>
    <dbReference type="NCBI Taxonomy" id="7897"/>
    <lineage>
        <taxon>Eukaryota</taxon>
        <taxon>Metazoa</taxon>
        <taxon>Chordata</taxon>
        <taxon>Craniata</taxon>
        <taxon>Vertebrata</taxon>
        <taxon>Euteleostomi</taxon>
        <taxon>Coelacanthiformes</taxon>
        <taxon>Coelacanthidae</taxon>
        <taxon>Latimeria</taxon>
    </lineage>
</organism>
<protein>
    <recommendedName>
        <fullName evidence="5">AKNA domain-containing protein</fullName>
    </recommendedName>
</protein>